<gene>
    <name evidence="1" type="ORF">ENV35_01545</name>
</gene>
<organism evidence="1">
    <name type="scientific">Dictyoglomus turgidum</name>
    <dbReference type="NCBI Taxonomy" id="513050"/>
    <lineage>
        <taxon>Bacteria</taxon>
        <taxon>Pseudomonadati</taxon>
        <taxon>Dictyoglomota</taxon>
        <taxon>Dictyoglomia</taxon>
        <taxon>Dictyoglomales</taxon>
        <taxon>Dictyoglomaceae</taxon>
        <taxon>Dictyoglomus</taxon>
    </lineage>
</organism>
<dbReference type="AlphaFoldDB" id="A0A7C3SQ79"/>
<name>A0A7C3SQ79_9BACT</name>
<proteinExistence type="predicted"/>
<sequence>MKVILKQNNVKILSHSLNLVFYCKECGAEFQSDEYQVVDDTIQDVCPTCKSLCIINMKEEVDFLLKKLMLKEDENKALFY</sequence>
<evidence type="ECO:0000313" key="1">
    <source>
        <dbReference type="EMBL" id="HGB30544.1"/>
    </source>
</evidence>
<protein>
    <submittedName>
        <fullName evidence="1">Uncharacterized protein</fullName>
    </submittedName>
</protein>
<comment type="caution">
    <text evidence="1">The sequence shown here is derived from an EMBL/GenBank/DDBJ whole genome shotgun (WGS) entry which is preliminary data.</text>
</comment>
<reference evidence="1" key="1">
    <citation type="journal article" date="2020" name="mSystems">
        <title>Genome- and Community-Level Interaction Insights into Carbon Utilization and Element Cycling Functions of Hydrothermarchaeota in Hydrothermal Sediment.</title>
        <authorList>
            <person name="Zhou Z."/>
            <person name="Liu Y."/>
            <person name="Xu W."/>
            <person name="Pan J."/>
            <person name="Luo Z.H."/>
            <person name="Li M."/>
        </authorList>
    </citation>
    <scope>NUCLEOTIDE SEQUENCE [LARGE SCALE GENOMIC DNA]</scope>
    <source>
        <strain evidence="1">SpSt-751</strain>
    </source>
</reference>
<accession>A0A7C3SQ79</accession>
<dbReference type="EMBL" id="DTGA01000036">
    <property type="protein sequence ID" value="HGB30544.1"/>
    <property type="molecule type" value="Genomic_DNA"/>
</dbReference>